<feature type="transmembrane region" description="Helical" evidence="6">
    <location>
        <begin position="228"/>
        <end position="245"/>
    </location>
</feature>
<dbReference type="Proteomes" id="UP000016933">
    <property type="component" value="Unassembled WGS sequence"/>
</dbReference>
<dbReference type="Pfam" id="PF07690">
    <property type="entry name" value="MFS_1"/>
    <property type="match status" value="1"/>
</dbReference>
<dbReference type="SUPFAM" id="SSF103473">
    <property type="entry name" value="MFS general substrate transporter"/>
    <property type="match status" value="1"/>
</dbReference>
<dbReference type="PANTHER" id="PTHR23502:SF160">
    <property type="entry name" value="MAJOR FACILITATOR SUPERFAMILY (MFS) PROFILE DOMAIN-CONTAINING PROTEIN-RELATED"/>
    <property type="match status" value="1"/>
</dbReference>
<evidence type="ECO:0000313" key="9">
    <source>
        <dbReference type="Proteomes" id="UP000016933"/>
    </source>
</evidence>
<feature type="transmembrane region" description="Helical" evidence="6">
    <location>
        <begin position="455"/>
        <end position="477"/>
    </location>
</feature>
<feature type="region of interest" description="Disordered" evidence="5">
    <location>
        <begin position="1"/>
        <end position="63"/>
    </location>
</feature>
<dbReference type="PANTHER" id="PTHR23502">
    <property type="entry name" value="MAJOR FACILITATOR SUPERFAMILY"/>
    <property type="match status" value="1"/>
</dbReference>
<dbReference type="AlphaFoldDB" id="M2Y2P0"/>
<evidence type="ECO:0000313" key="8">
    <source>
        <dbReference type="EMBL" id="EME39559.1"/>
    </source>
</evidence>
<evidence type="ECO:0000256" key="4">
    <source>
        <dbReference type="ARBA" id="ARBA00023136"/>
    </source>
</evidence>
<keyword evidence="4 6" id="KW-0472">Membrane</keyword>
<dbReference type="GO" id="GO:0005886">
    <property type="term" value="C:plasma membrane"/>
    <property type="evidence" value="ECO:0007669"/>
    <property type="project" value="TreeGrafter"/>
</dbReference>
<gene>
    <name evidence="8" type="ORF">DOTSEDRAFT_28692</name>
</gene>
<dbReference type="eggNOG" id="KOG0255">
    <property type="taxonomic scope" value="Eukaryota"/>
</dbReference>
<dbReference type="OMA" id="YNWPAGS"/>
<feature type="transmembrane region" description="Helical" evidence="6">
    <location>
        <begin position="304"/>
        <end position="325"/>
    </location>
</feature>
<accession>M2Y2P0</accession>
<feature type="transmembrane region" description="Helical" evidence="6">
    <location>
        <begin position="393"/>
        <end position="418"/>
    </location>
</feature>
<dbReference type="OrthoDB" id="268400at2759"/>
<dbReference type="InterPro" id="IPR036259">
    <property type="entry name" value="MFS_trans_sf"/>
</dbReference>
<feature type="transmembrane region" description="Helical" evidence="6">
    <location>
        <begin position="424"/>
        <end position="443"/>
    </location>
</feature>
<keyword evidence="2 6" id="KW-0812">Transmembrane</keyword>
<dbReference type="PROSITE" id="PS50850">
    <property type="entry name" value="MFS"/>
    <property type="match status" value="1"/>
</dbReference>
<dbReference type="HOGENOM" id="CLU_008455_13_6_1"/>
<dbReference type="PRINTS" id="PR01036">
    <property type="entry name" value="TCRTETB"/>
</dbReference>
<evidence type="ECO:0000256" key="6">
    <source>
        <dbReference type="SAM" id="Phobius"/>
    </source>
</evidence>
<dbReference type="Gene3D" id="1.20.1250.20">
    <property type="entry name" value="MFS general substrate transporter like domains"/>
    <property type="match status" value="1"/>
</dbReference>
<feature type="transmembrane region" description="Helical" evidence="6">
    <location>
        <begin position="166"/>
        <end position="183"/>
    </location>
</feature>
<evidence type="ECO:0000256" key="1">
    <source>
        <dbReference type="ARBA" id="ARBA00004141"/>
    </source>
</evidence>
<evidence type="ECO:0000259" key="7">
    <source>
        <dbReference type="PROSITE" id="PS50850"/>
    </source>
</evidence>
<reference evidence="9" key="1">
    <citation type="journal article" date="2012" name="PLoS Genet.">
        <title>The genomes of the fungal plant pathogens Cladosporium fulvum and Dothistroma septosporum reveal adaptation to different hosts and lifestyles but also signatures of common ancestry.</title>
        <authorList>
            <person name="de Wit P.J.G.M."/>
            <person name="van der Burgt A."/>
            <person name="Oekmen B."/>
            <person name="Stergiopoulos I."/>
            <person name="Abd-Elsalam K.A."/>
            <person name="Aerts A.L."/>
            <person name="Bahkali A.H."/>
            <person name="Beenen H.G."/>
            <person name="Chettri P."/>
            <person name="Cox M.P."/>
            <person name="Datema E."/>
            <person name="de Vries R.P."/>
            <person name="Dhillon B."/>
            <person name="Ganley A.R."/>
            <person name="Griffiths S.A."/>
            <person name="Guo Y."/>
            <person name="Hamelin R.C."/>
            <person name="Henrissat B."/>
            <person name="Kabir M.S."/>
            <person name="Jashni M.K."/>
            <person name="Kema G."/>
            <person name="Klaubauf S."/>
            <person name="Lapidus A."/>
            <person name="Levasseur A."/>
            <person name="Lindquist E."/>
            <person name="Mehrabi R."/>
            <person name="Ohm R.A."/>
            <person name="Owen T.J."/>
            <person name="Salamov A."/>
            <person name="Schwelm A."/>
            <person name="Schijlen E."/>
            <person name="Sun H."/>
            <person name="van den Burg H.A."/>
            <person name="van Ham R.C.H.J."/>
            <person name="Zhang S."/>
            <person name="Goodwin S.B."/>
            <person name="Grigoriev I.V."/>
            <person name="Collemare J."/>
            <person name="Bradshaw R.E."/>
        </authorList>
    </citation>
    <scope>NUCLEOTIDE SEQUENCE [LARGE SCALE GENOMIC DNA]</scope>
    <source>
        <strain evidence="9">NZE10 / CBS 128990</strain>
    </source>
</reference>
<evidence type="ECO:0000256" key="5">
    <source>
        <dbReference type="SAM" id="MobiDB-lite"/>
    </source>
</evidence>
<keyword evidence="3 6" id="KW-1133">Transmembrane helix</keyword>
<comment type="subcellular location">
    <subcellularLocation>
        <location evidence="1">Membrane</location>
        <topology evidence="1">Multi-pass membrane protein</topology>
    </subcellularLocation>
</comment>
<feature type="transmembrane region" description="Helical" evidence="6">
    <location>
        <begin position="483"/>
        <end position="505"/>
    </location>
</feature>
<sequence>MNGEAAECPAKNVSLNTSPASASEIPPPGSPFSNKTAVPPPAHHHVTTTAPIRSNDPNDPQNWPSSTKKLNYGLICLFSCLANINASAFTVATVPLIQTFHISATQATALTALNVLTFGLGNLIWVPVMRILGKRPVYLLAILVLIVTNLWSFYARTYGSLLASRMVSGLGAAAADATVPSVVEDLWEGRRKATILMYFSAAVASGIFLGPLINAWVVERHGWRWTPGWLACAFGGCFVTVFFGVRETTYRRARAAWGDEEVPRRRTNKQWWGFGVGRERGKSAGQMVVQTLRDIVGMTGYVQVFWASCLIGVIVGWTIIIQITAGQLFTRPAVQGGKYHWRLGLVGVFHISGWLGAILAGRLGGVFADRLATKAQQKQGLAERPRQYRMQALAFWAPLCPIGLIIYGVCVAKTTLWIGPAFGYAIHSFGFAAIANIGIIYVVDCFGDLASEALVSLFIIRNTIGVICSFYCNPWIARDGMPAAFGTMAALEWALLACAIPIFCFHERLLRWTRTYGPATQLAPPAHQFGEHLELQTQQPGAESA</sequence>
<feature type="transmembrane region" description="Helical" evidence="6">
    <location>
        <begin position="137"/>
        <end position="154"/>
    </location>
</feature>
<protein>
    <recommendedName>
        <fullName evidence="7">Major facilitator superfamily (MFS) profile domain-containing protein</fullName>
    </recommendedName>
</protein>
<dbReference type="InterPro" id="IPR020846">
    <property type="entry name" value="MFS_dom"/>
</dbReference>
<feature type="transmembrane region" description="Helical" evidence="6">
    <location>
        <begin position="195"/>
        <end position="216"/>
    </location>
</feature>
<dbReference type="InterPro" id="IPR011701">
    <property type="entry name" value="MFS"/>
</dbReference>
<keyword evidence="9" id="KW-1185">Reference proteome</keyword>
<feature type="transmembrane region" description="Helical" evidence="6">
    <location>
        <begin position="345"/>
        <end position="372"/>
    </location>
</feature>
<feature type="transmembrane region" description="Helical" evidence="6">
    <location>
        <begin position="72"/>
        <end position="97"/>
    </location>
</feature>
<evidence type="ECO:0000256" key="3">
    <source>
        <dbReference type="ARBA" id="ARBA00022989"/>
    </source>
</evidence>
<evidence type="ECO:0000256" key="2">
    <source>
        <dbReference type="ARBA" id="ARBA00022692"/>
    </source>
</evidence>
<organism evidence="8 9">
    <name type="scientific">Dothistroma septosporum (strain NZE10 / CBS 128990)</name>
    <name type="common">Red band needle blight fungus</name>
    <name type="synonym">Mycosphaerella pini</name>
    <dbReference type="NCBI Taxonomy" id="675120"/>
    <lineage>
        <taxon>Eukaryota</taxon>
        <taxon>Fungi</taxon>
        <taxon>Dikarya</taxon>
        <taxon>Ascomycota</taxon>
        <taxon>Pezizomycotina</taxon>
        <taxon>Dothideomycetes</taxon>
        <taxon>Dothideomycetidae</taxon>
        <taxon>Mycosphaerellales</taxon>
        <taxon>Mycosphaerellaceae</taxon>
        <taxon>Dothistroma</taxon>
    </lineage>
</organism>
<feature type="domain" description="Major facilitator superfamily (MFS) profile" evidence="7">
    <location>
        <begin position="71"/>
        <end position="545"/>
    </location>
</feature>
<feature type="transmembrane region" description="Helical" evidence="6">
    <location>
        <begin position="103"/>
        <end position="125"/>
    </location>
</feature>
<name>M2Y2P0_DOTSN</name>
<feature type="compositionally biased region" description="Polar residues" evidence="5">
    <location>
        <begin position="47"/>
        <end position="63"/>
    </location>
</feature>
<proteinExistence type="predicted"/>
<dbReference type="GO" id="GO:0022857">
    <property type="term" value="F:transmembrane transporter activity"/>
    <property type="evidence" value="ECO:0007669"/>
    <property type="project" value="InterPro"/>
</dbReference>
<reference evidence="8 9" key="2">
    <citation type="journal article" date="2012" name="PLoS Pathog.">
        <title>Diverse lifestyles and strategies of plant pathogenesis encoded in the genomes of eighteen Dothideomycetes fungi.</title>
        <authorList>
            <person name="Ohm R.A."/>
            <person name="Feau N."/>
            <person name="Henrissat B."/>
            <person name="Schoch C.L."/>
            <person name="Horwitz B.A."/>
            <person name="Barry K.W."/>
            <person name="Condon B.J."/>
            <person name="Copeland A.C."/>
            <person name="Dhillon B."/>
            <person name="Glaser F."/>
            <person name="Hesse C.N."/>
            <person name="Kosti I."/>
            <person name="LaButti K."/>
            <person name="Lindquist E.A."/>
            <person name="Lucas S."/>
            <person name="Salamov A.A."/>
            <person name="Bradshaw R.E."/>
            <person name="Ciuffetti L."/>
            <person name="Hamelin R.C."/>
            <person name="Kema G.H.J."/>
            <person name="Lawrence C."/>
            <person name="Scott J.A."/>
            <person name="Spatafora J.W."/>
            <person name="Turgeon B.G."/>
            <person name="de Wit P.J.G.M."/>
            <person name="Zhong S."/>
            <person name="Goodwin S.B."/>
            <person name="Grigoriev I.V."/>
        </authorList>
    </citation>
    <scope>NUCLEOTIDE SEQUENCE [LARGE SCALE GENOMIC DNA]</scope>
    <source>
        <strain evidence="9">NZE10 / CBS 128990</strain>
    </source>
</reference>
<dbReference type="EMBL" id="KB446545">
    <property type="protein sequence ID" value="EME39559.1"/>
    <property type="molecule type" value="Genomic_DNA"/>
</dbReference>
<dbReference type="STRING" id="675120.M2Y2P0"/>